<gene>
    <name evidence="3" type="primary">RTase</name>
    <name evidence="3" type="ORF">AK812_SmicGene27314</name>
</gene>
<keyword evidence="4" id="KW-1185">Reference proteome</keyword>
<reference evidence="3 4" key="1">
    <citation type="submission" date="2016-02" db="EMBL/GenBank/DDBJ databases">
        <title>Genome analysis of coral dinoflagellate symbionts highlights evolutionary adaptations to a symbiotic lifestyle.</title>
        <authorList>
            <person name="Aranda M."/>
            <person name="Li Y."/>
            <person name="Liew Y.J."/>
            <person name="Baumgarten S."/>
            <person name="Simakov O."/>
            <person name="Wilson M."/>
            <person name="Piel J."/>
            <person name="Ashoor H."/>
            <person name="Bougouffa S."/>
            <person name="Bajic V.B."/>
            <person name="Ryu T."/>
            <person name="Ravasi T."/>
            <person name="Bayer T."/>
            <person name="Micklem G."/>
            <person name="Kim H."/>
            <person name="Bhak J."/>
            <person name="Lajeunesse T.C."/>
            <person name="Voolstra C.R."/>
        </authorList>
    </citation>
    <scope>NUCLEOTIDE SEQUENCE [LARGE SCALE GENOMIC DNA]</scope>
    <source>
        <strain evidence="3 4">CCMP2467</strain>
    </source>
</reference>
<keyword evidence="3" id="KW-0548">Nucleotidyltransferase</keyword>
<dbReference type="PANTHER" id="PTHR19446">
    <property type="entry name" value="REVERSE TRANSCRIPTASES"/>
    <property type="match status" value="1"/>
</dbReference>
<dbReference type="OrthoDB" id="420528at2759"/>
<dbReference type="EMBL" id="LSRX01000682">
    <property type="protein sequence ID" value="OLP91038.1"/>
    <property type="molecule type" value="Genomic_DNA"/>
</dbReference>
<evidence type="ECO:0000313" key="4">
    <source>
        <dbReference type="Proteomes" id="UP000186817"/>
    </source>
</evidence>
<sequence>MVGDPLLSSASPGDLVDIVVQVLTQDVHAATLRTLWHDEQCRCTGHFKPGAVLTLYGIRYQGVQGSFHSLQVLTNTTVIERKDLDRESFHNMVEVCAGIGGIASGCQALGGECHIVQEANPLACAALRLNFPCVLEGSLANAATRRELHEALPRGRCIVAASLPKLWDCIQGLGVDPASTDNRLLHSVLQLAWTSQASGIVLVTSADPWLHPATRACIEDFAAKAGYQTTLVKLDLAFQWASSRIRWWLVLLPNELPKFQMLPWPKSQDPWLVQHVIPEWPVWPDETEAALVWDEEEAEEFSKHPHGQVPRMLESTAQAPPALHSWGNALRPCPCGCRPAAFDANTIASKGLPGTGIISAKNGRVRHLHPSEAGLLNALSPAHRLPQAPRDALCLVGCLTSPLQAIWVLAHLRAWAAMLVRAPPVCPLLALDKYRKGLLQLRHDLWLVPSLLPGGRYELQVDEDLRVWQVPGPLTAGELIEMERATSGPGILVRVLEGQRQLGPGAFLRPHHHVHFYTLMCTTKRARRDSADAICQPTTAAALATGGPKASAATSGTDIESGPQLERDLLSAFDAVSICNATPCGGSPASVAPPCPTSPGCTDTALWCGLTRVLRASAYPALQLPPTISEELLHLANDVESFSPELFAAAFLPDGHCLLAPFLAQQHWTLLVLRIKGRTATAEVLDGIPGRNTDTALKLAELLCTLGSCCLAGLREESIWLQEADTSCGAIVLAHARHLLVPGDKEAALAWANAFVATLPALPFSLIGWGGLSSAQEQELQRLLISKGVPEDVAGTRLQAAVAKLGSGPLAGALSQKNVWQALKAAASRPGTPFKWVQPDELQAHIEQKAQTRFGTEVKQPRAKKQRASRSLLAAPLHVDPDSLLLSPGSFTSKSGNPLGQLSFAEVQACATGVCFCSVGQAMPFLAAAKNLSVDALALVTTAEVDANSHGHVNTTSLRFPALYAPTQEAILVTGTLIQLGDEEVQLAVADIAEVEKLSTVVCRLSVFRDECKIPWDKFAEAPIRALLQSVPEYKVCKLSTCDSCSAFHAAVDEEVENLFLDIWARQWCRLAGGRVKPSEADVFQAFVRLPSSALPHAFRIAMPGIYLEPRASDGSGPHSSWAVVWLPGATASQALHYLRTTEKAIALTRLGCKYGVRTKEADEQQVFEALRPQHQFLKVRVAAHYRLHPLPHGYQRTALVQQLKVWGWNGKPLQPDRGDAEGSAWLIGASTEPPLQALPLGTSFVLATKVKEVGNRHSSTSGVCASMRTRKALLKDDDHDESTDPWADGKDPWSTARASQNLPGSSTEAVTKIAQLETGLRQDLKDFVQQHIAEAGPPPGLSEQDKRLHALETSIGEMRHQSTKFESWFQGFGTKVADQAKQIDTLTCTVQEQRVELGRVQQNMQSSVHTAVSSLQTELTQQMAAQLAGQMEQITALFADKKAHNRHASILSGAPAPLRSNSLWAGTWLDLWRSILHARGFRYGFESWWRSRPAKLVGSPAALPRTVPDESCIRAIHEDFRHNFRKLESWHLRHRTKILDAKYDKSLAQIQKELRAPAPEQVDTLQFRRSHAILATASSGVQVHVEGPLDLRGTSAWAIDGEPVDLISCEDNVCTLASPVSSIGLELEQVQTLSSVADVHSEFVSVWAARWQQHTSVDWSRFLNFVRAFLPSRPFDLPDIDASMWSRALRRFKPRAARGPDGWARDDLLKLPPQRTAELLGLLRAIEAETQPWPRQLLVGFVCLLSKDNGRTDTQGYRPICVYSIIYRAWAGIRAQQVLRILRGLVPEDLFGFIPGHETTELWYAVQLEVEQCCQTGDRLLGMSTDIVKCFNHLPRLPLLGMAAHVGFPARLLGPWSTFLQSTERRFLVRGQVSPPVLSSCGFPEGCPLSPVAMFLADWAFHIYMKAFLPPVRPLSYVDNLACLARTPFDLARAFNSVQCFMDMLQLTLDASKTYVWATDASARRSIACLGPPVVEATRELGGIMSFGASVRNAALKDRCQALGPTWKALARSRAPACLKIHTLPSKCWAKAMHGIAGVPLAEAQLQQLRTAATTAIKIRPAGVSSLLRLSLSSPVTADPGFYQLWCCARDLRRMAGKLPNLLSHWRTFAARYDGRQLHGPFTKLVQVFAQIGWSVQTPPLVMDHEGLLHNFLTLPLMLLRRLLEHAWLQYVASRWGLIHAHGATALACGVVPGLLQSAPRAELCAMKAAARWAIFTRQPCIVWSDALNVVEGVHALQDGRPRPSNADSDLWTELAALLEQLPQANFLVHHTPSHLDKGLTDSPFEDWLAVHNGHADTLAGLANRNRPHALRTTHAAALQYHNTTLEALRALRAIFFGIAEHSRHSTSQANHAAEDDEEFQAPPTGCSSKLVDLEDVLSLDWRSQLGSCIFEFPNSFAAWGWILF</sequence>
<evidence type="ECO:0000256" key="1">
    <source>
        <dbReference type="SAM" id="MobiDB-lite"/>
    </source>
</evidence>
<evidence type="ECO:0000313" key="3">
    <source>
        <dbReference type="EMBL" id="OLP91038.1"/>
    </source>
</evidence>
<feature type="domain" description="Reverse transcriptase" evidence="2">
    <location>
        <begin position="1727"/>
        <end position="1975"/>
    </location>
</feature>
<dbReference type="InterPro" id="IPR036397">
    <property type="entry name" value="RNaseH_sf"/>
</dbReference>
<comment type="caution">
    <text evidence="3">The sequence shown here is derived from an EMBL/GenBank/DDBJ whole genome shotgun (WGS) entry which is preliminary data.</text>
</comment>
<feature type="compositionally biased region" description="Polar residues" evidence="1">
    <location>
        <begin position="1297"/>
        <end position="1308"/>
    </location>
</feature>
<dbReference type="Gene3D" id="3.30.420.10">
    <property type="entry name" value="Ribonuclease H-like superfamily/Ribonuclease H"/>
    <property type="match status" value="1"/>
</dbReference>
<dbReference type="SUPFAM" id="SSF53335">
    <property type="entry name" value="S-adenosyl-L-methionine-dependent methyltransferases"/>
    <property type="match status" value="1"/>
</dbReference>
<dbReference type="Gene3D" id="3.40.50.150">
    <property type="entry name" value="Vaccinia Virus protein VP39"/>
    <property type="match status" value="1"/>
</dbReference>
<name>A0A1Q9D7C1_SYMMI</name>
<dbReference type="GO" id="GO:0003964">
    <property type="term" value="F:RNA-directed DNA polymerase activity"/>
    <property type="evidence" value="ECO:0007669"/>
    <property type="project" value="UniProtKB-KW"/>
</dbReference>
<dbReference type="InterPro" id="IPR000477">
    <property type="entry name" value="RT_dom"/>
</dbReference>
<evidence type="ECO:0000259" key="2">
    <source>
        <dbReference type="PROSITE" id="PS50878"/>
    </source>
</evidence>
<accession>A0A1Q9D7C1</accession>
<dbReference type="Pfam" id="PF00078">
    <property type="entry name" value="RVT_1"/>
    <property type="match status" value="1"/>
</dbReference>
<dbReference type="InterPro" id="IPR029063">
    <property type="entry name" value="SAM-dependent_MTases_sf"/>
</dbReference>
<organism evidence="3 4">
    <name type="scientific">Symbiodinium microadriaticum</name>
    <name type="common">Dinoflagellate</name>
    <name type="synonym">Zooxanthella microadriatica</name>
    <dbReference type="NCBI Taxonomy" id="2951"/>
    <lineage>
        <taxon>Eukaryota</taxon>
        <taxon>Sar</taxon>
        <taxon>Alveolata</taxon>
        <taxon>Dinophyceae</taxon>
        <taxon>Suessiales</taxon>
        <taxon>Symbiodiniaceae</taxon>
        <taxon>Symbiodinium</taxon>
    </lineage>
</organism>
<proteinExistence type="predicted"/>
<protein>
    <submittedName>
        <fullName evidence="3">Putative RNA-directed DNA polymerase from transposon BS</fullName>
    </submittedName>
</protein>
<dbReference type="PROSITE" id="PS50878">
    <property type="entry name" value="RT_POL"/>
    <property type="match status" value="1"/>
</dbReference>
<keyword evidence="3" id="KW-0808">Transferase</keyword>
<keyword evidence="3" id="KW-0695">RNA-directed DNA polymerase</keyword>
<dbReference type="Proteomes" id="UP000186817">
    <property type="component" value="Unassembled WGS sequence"/>
</dbReference>
<feature type="region of interest" description="Disordered" evidence="1">
    <location>
        <begin position="1277"/>
        <end position="1308"/>
    </location>
</feature>
<dbReference type="GO" id="GO:0003676">
    <property type="term" value="F:nucleic acid binding"/>
    <property type="evidence" value="ECO:0007669"/>
    <property type="project" value="InterPro"/>
</dbReference>